<feature type="transmembrane region" description="Helical" evidence="1">
    <location>
        <begin position="88"/>
        <end position="110"/>
    </location>
</feature>
<sequence>MSLWPFRIGNDSRFQITSKEESIYDAIKKDMPPHRYEIELDKYMEWRWRRGLIQSVFPVTCYSAIFGFFVGLRQARIEGRYIGRGRVLWRYCSTFAAVGLLTTAFHHILVVRDHYCDRWYYPMMAGACGAVLLTVVSQMGTIAQGMFAGSFVGVMYTLGCYGMDYYHKRQMKIFLRQQQTQQVPVHKVSPELQRMYRAYLFDNRPLEEEDYRRRQNMILSIGADESRLDAKAIVQNMAPEMFDWVNFPDWWPLKFPQQTEEEQMIFERQREEEVERRKRAFLEEDTNVLKRLNRAKKYRDV</sequence>
<keyword evidence="3" id="KW-1185">Reference proteome</keyword>
<evidence type="ECO:0000256" key="1">
    <source>
        <dbReference type="SAM" id="Phobius"/>
    </source>
</evidence>
<evidence type="ECO:0000313" key="2">
    <source>
        <dbReference type="EMBL" id="ORC93596.1"/>
    </source>
</evidence>
<keyword evidence="1" id="KW-0472">Membrane</keyword>
<comment type="caution">
    <text evidence="2">The sequence shown here is derived from an EMBL/GenBank/DDBJ whole genome shotgun (WGS) entry which is preliminary data.</text>
</comment>
<feature type="transmembrane region" description="Helical" evidence="1">
    <location>
        <begin position="146"/>
        <end position="166"/>
    </location>
</feature>
<dbReference type="GeneID" id="39980934"/>
<dbReference type="Proteomes" id="UP000192257">
    <property type="component" value="Unassembled WGS sequence"/>
</dbReference>
<gene>
    <name evidence="2" type="ORF">TM35_000014730</name>
</gene>
<keyword evidence="1" id="KW-0812">Transmembrane</keyword>
<accession>A0A1X0P9K7</accession>
<dbReference type="EMBL" id="NBCO01000001">
    <property type="protein sequence ID" value="ORC93596.1"/>
    <property type="molecule type" value="Genomic_DNA"/>
</dbReference>
<dbReference type="OrthoDB" id="244922at2759"/>
<proteinExistence type="predicted"/>
<feature type="transmembrane region" description="Helical" evidence="1">
    <location>
        <begin position="119"/>
        <end position="140"/>
    </location>
</feature>
<dbReference type="VEuPathDB" id="TriTrypDB:TM35_000014730"/>
<dbReference type="AlphaFoldDB" id="A0A1X0P9K7"/>
<dbReference type="RefSeq" id="XP_028887662.1">
    <property type="nucleotide sequence ID" value="XM_029021154.1"/>
</dbReference>
<name>A0A1X0P9K7_9TRYP</name>
<evidence type="ECO:0008006" key="4">
    <source>
        <dbReference type="Google" id="ProtNLM"/>
    </source>
</evidence>
<organism evidence="2 3">
    <name type="scientific">Trypanosoma theileri</name>
    <dbReference type="NCBI Taxonomy" id="67003"/>
    <lineage>
        <taxon>Eukaryota</taxon>
        <taxon>Discoba</taxon>
        <taxon>Euglenozoa</taxon>
        <taxon>Kinetoplastea</taxon>
        <taxon>Metakinetoplastina</taxon>
        <taxon>Trypanosomatida</taxon>
        <taxon>Trypanosomatidae</taxon>
        <taxon>Trypanosoma</taxon>
    </lineage>
</organism>
<protein>
    <recommendedName>
        <fullName evidence="4">Transmembrane protein</fullName>
    </recommendedName>
</protein>
<feature type="transmembrane region" description="Helical" evidence="1">
    <location>
        <begin position="52"/>
        <end position="72"/>
    </location>
</feature>
<keyword evidence="1" id="KW-1133">Transmembrane helix</keyword>
<reference evidence="2 3" key="1">
    <citation type="submission" date="2017-03" db="EMBL/GenBank/DDBJ databases">
        <title>An alternative strategy for trypanosome survival in the mammalian bloodstream revealed through genome and transcriptome analysis of the ubiquitous bovine parasite Trypanosoma (Megatrypanum) theileri.</title>
        <authorList>
            <person name="Kelly S."/>
            <person name="Ivens A."/>
            <person name="Mott A."/>
            <person name="O'Neill E."/>
            <person name="Emms D."/>
            <person name="Macleod O."/>
            <person name="Voorheis P."/>
            <person name="Matthews J."/>
            <person name="Matthews K."/>
            <person name="Carrington M."/>
        </authorList>
    </citation>
    <scope>NUCLEOTIDE SEQUENCE [LARGE SCALE GENOMIC DNA]</scope>
    <source>
        <strain evidence="2">Edinburgh</strain>
    </source>
</reference>
<evidence type="ECO:0000313" key="3">
    <source>
        <dbReference type="Proteomes" id="UP000192257"/>
    </source>
</evidence>